<dbReference type="RefSeq" id="WP_174404962.1">
    <property type="nucleotide sequence ID" value="NZ_BLVO01000013.1"/>
</dbReference>
<dbReference type="Proteomes" id="UP000503840">
    <property type="component" value="Unassembled WGS sequence"/>
</dbReference>
<dbReference type="AlphaFoldDB" id="A0A7J0BJN8"/>
<name>A0A7J0BJN8_9BACT</name>
<reference evidence="1 2" key="1">
    <citation type="submission" date="2020-05" db="EMBL/GenBank/DDBJ databases">
        <title>Draft genome sequence of Desulfovibrio sp. strain HN2T.</title>
        <authorList>
            <person name="Ueno A."/>
            <person name="Tamazawa S."/>
            <person name="Tamamura S."/>
            <person name="Murakami T."/>
            <person name="Kiyama T."/>
            <person name="Inomata H."/>
            <person name="Amano Y."/>
            <person name="Miyakawa K."/>
            <person name="Tamaki H."/>
            <person name="Naganuma T."/>
            <person name="Kaneko K."/>
        </authorList>
    </citation>
    <scope>NUCLEOTIDE SEQUENCE [LARGE SCALE GENOMIC DNA]</scope>
    <source>
        <strain evidence="1 2">HN2</strain>
    </source>
</reference>
<organism evidence="1 2">
    <name type="scientific">Desulfovibrio subterraneus</name>
    <dbReference type="NCBI Taxonomy" id="2718620"/>
    <lineage>
        <taxon>Bacteria</taxon>
        <taxon>Pseudomonadati</taxon>
        <taxon>Thermodesulfobacteriota</taxon>
        <taxon>Desulfovibrionia</taxon>
        <taxon>Desulfovibrionales</taxon>
        <taxon>Desulfovibrionaceae</taxon>
        <taxon>Desulfovibrio</taxon>
    </lineage>
</organism>
<gene>
    <name evidence="1" type="ORF">DSM101010T_16590</name>
</gene>
<protein>
    <submittedName>
        <fullName evidence="1">Uncharacterized protein</fullName>
    </submittedName>
</protein>
<keyword evidence="2" id="KW-1185">Reference proteome</keyword>
<accession>A0A7J0BJN8</accession>
<proteinExistence type="predicted"/>
<comment type="caution">
    <text evidence="1">The sequence shown here is derived from an EMBL/GenBank/DDBJ whole genome shotgun (WGS) entry which is preliminary data.</text>
</comment>
<dbReference type="EMBL" id="BLVO01000013">
    <property type="protein sequence ID" value="GFM33294.1"/>
    <property type="molecule type" value="Genomic_DNA"/>
</dbReference>
<evidence type="ECO:0000313" key="1">
    <source>
        <dbReference type="EMBL" id="GFM33294.1"/>
    </source>
</evidence>
<evidence type="ECO:0000313" key="2">
    <source>
        <dbReference type="Proteomes" id="UP000503840"/>
    </source>
</evidence>
<sequence>MTFSPLEMLLLTALVSLVTAVAVRLLFSGKYVRRIECEGSIADIKRRLDIQFRMLRAIVPYLPIEKDTMREILNERGTD</sequence>